<keyword evidence="3" id="KW-0804">Transcription</keyword>
<feature type="region of interest" description="Disordered" evidence="5">
    <location>
        <begin position="117"/>
        <end position="146"/>
    </location>
</feature>
<dbReference type="PROSITE" id="PS51005">
    <property type="entry name" value="NAC"/>
    <property type="match status" value="1"/>
</dbReference>
<feature type="domain" description="NAC" evidence="6">
    <location>
        <begin position="10"/>
        <end position="146"/>
    </location>
</feature>
<evidence type="ECO:0000256" key="3">
    <source>
        <dbReference type="ARBA" id="ARBA00023163"/>
    </source>
</evidence>
<dbReference type="InterPro" id="IPR036093">
    <property type="entry name" value="NAC_dom_sf"/>
</dbReference>
<protein>
    <recommendedName>
        <fullName evidence="6">NAC domain-containing protein</fullName>
    </recommendedName>
</protein>
<keyword evidence="4" id="KW-0539">Nucleus</keyword>
<dbReference type="Gene3D" id="2.170.150.80">
    <property type="entry name" value="NAC domain"/>
    <property type="match status" value="1"/>
</dbReference>
<evidence type="ECO:0000259" key="6">
    <source>
        <dbReference type="PROSITE" id="PS51005"/>
    </source>
</evidence>
<name>A0ABR0DAH4_9LAMI</name>
<dbReference type="EMBL" id="JAYDYQ010002533">
    <property type="protein sequence ID" value="KAK4486167.1"/>
    <property type="molecule type" value="Genomic_DNA"/>
</dbReference>
<proteinExistence type="predicted"/>
<dbReference type="PANTHER" id="PTHR31719:SF130">
    <property type="entry name" value="NAC DOMAIN-CONTAINING PROTEIN 18"/>
    <property type="match status" value="1"/>
</dbReference>
<dbReference type="Pfam" id="PF02365">
    <property type="entry name" value="NAM"/>
    <property type="match status" value="1"/>
</dbReference>
<dbReference type="PANTHER" id="PTHR31719">
    <property type="entry name" value="NAC TRANSCRIPTION FACTOR 56"/>
    <property type="match status" value="1"/>
</dbReference>
<gene>
    <name evidence="7" type="ORF">RD792_008836</name>
</gene>
<evidence type="ECO:0000256" key="1">
    <source>
        <dbReference type="ARBA" id="ARBA00023015"/>
    </source>
</evidence>
<evidence type="ECO:0000256" key="5">
    <source>
        <dbReference type="SAM" id="MobiDB-lite"/>
    </source>
</evidence>
<reference evidence="7 8" key="1">
    <citation type="journal article" date="2023" name="bioRxiv">
        <title>Genome report: Whole genome sequence and annotation of Penstemon davidsonii.</title>
        <authorList>
            <person name="Ostevik K.L."/>
            <person name="Alabady M."/>
            <person name="Zhang M."/>
            <person name="Rausher M.D."/>
        </authorList>
    </citation>
    <scope>NUCLEOTIDE SEQUENCE [LARGE SCALE GENOMIC DNA]</scope>
    <source>
        <strain evidence="7">DNT005</strain>
        <tissue evidence="7">Whole leaf</tissue>
    </source>
</reference>
<organism evidence="7 8">
    <name type="scientific">Penstemon davidsonii</name>
    <dbReference type="NCBI Taxonomy" id="160366"/>
    <lineage>
        <taxon>Eukaryota</taxon>
        <taxon>Viridiplantae</taxon>
        <taxon>Streptophyta</taxon>
        <taxon>Embryophyta</taxon>
        <taxon>Tracheophyta</taxon>
        <taxon>Spermatophyta</taxon>
        <taxon>Magnoliopsida</taxon>
        <taxon>eudicotyledons</taxon>
        <taxon>Gunneridae</taxon>
        <taxon>Pentapetalae</taxon>
        <taxon>asterids</taxon>
        <taxon>lamiids</taxon>
        <taxon>Lamiales</taxon>
        <taxon>Plantaginaceae</taxon>
        <taxon>Cheloneae</taxon>
        <taxon>Penstemon</taxon>
    </lineage>
</organism>
<accession>A0ABR0DAH4</accession>
<sequence>MNKLNFVQKLPIGFRFEPTDEEIVFQYLVRKVFSYPLPSLIIPEILFNIFSLHPSQLPAGDSDQDSIAFSGNNRAANCNIQQKTNFQGSLIQIGNWVLCHMFLKKRSSTAITISYDSMEDDSSDSDSSSLTDEDVSSSTNSVNDGN</sequence>
<keyword evidence="8" id="KW-1185">Reference proteome</keyword>
<evidence type="ECO:0000313" key="8">
    <source>
        <dbReference type="Proteomes" id="UP001291926"/>
    </source>
</evidence>
<dbReference type="SUPFAM" id="SSF101941">
    <property type="entry name" value="NAC domain"/>
    <property type="match status" value="1"/>
</dbReference>
<dbReference type="Proteomes" id="UP001291926">
    <property type="component" value="Unassembled WGS sequence"/>
</dbReference>
<keyword evidence="1" id="KW-0805">Transcription regulation</keyword>
<evidence type="ECO:0000256" key="4">
    <source>
        <dbReference type="ARBA" id="ARBA00023242"/>
    </source>
</evidence>
<evidence type="ECO:0000313" key="7">
    <source>
        <dbReference type="EMBL" id="KAK4486167.1"/>
    </source>
</evidence>
<comment type="caution">
    <text evidence="7">The sequence shown here is derived from an EMBL/GenBank/DDBJ whole genome shotgun (WGS) entry which is preliminary data.</text>
</comment>
<dbReference type="InterPro" id="IPR003441">
    <property type="entry name" value="NAC-dom"/>
</dbReference>
<evidence type="ECO:0000256" key="2">
    <source>
        <dbReference type="ARBA" id="ARBA00023125"/>
    </source>
</evidence>
<keyword evidence="2" id="KW-0238">DNA-binding</keyword>